<evidence type="ECO:0000256" key="5">
    <source>
        <dbReference type="SAM" id="Phobius"/>
    </source>
</evidence>
<dbReference type="InterPro" id="IPR047795">
    <property type="entry name" value="Put_SteA-like"/>
</dbReference>
<keyword evidence="5" id="KW-1133">Transmembrane helix</keyword>
<gene>
    <name evidence="6" type="ORF">HRbin17_02668</name>
</gene>
<protein>
    <recommendedName>
        <fullName evidence="8">SteA-like C-terminal domain-containing protein</fullName>
    </recommendedName>
</protein>
<evidence type="ECO:0000313" key="7">
    <source>
        <dbReference type="Proteomes" id="UP000236173"/>
    </source>
</evidence>
<keyword evidence="1" id="KW-0808">Transferase</keyword>
<keyword evidence="4" id="KW-0067">ATP-binding</keyword>
<evidence type="ECO:0000256" key="3">
    <source>
        <dbReference type="ARBA" id="ARBA00022777"/>
    </source>
</evidence>
<evidence type="ECO:0008006" key="8">
    <source>
        <dbReference type="Google" id="ProtNLM"/>
    </source>
</evidence>
<evidence type="ECO:0000313" key="6">
    <source>
        <dbReference type="EMBL" id="GBD00131.1"/>
    </source>
</evidence>
<keyword evidence="3" id="KW-0418">Kinase</keyword>
<comment type="caution">
    <text evidence="6">The sequence shown here is derived from an EMBL/GenBank/DDBJ whole genome shotgun (WGS) entry which is preliminary data.</text>
</comment>
<evidence type="ECO:0000256" key="2">
    <source>
        <dbReference type="ARBA" id="ARBA00022741"/>
    </source>
</evidence>
<evidence type="ECO:0000256" key="4">
    <source>
        <dbReference type="ARBA" id="ARBA00022840"/>
    </source>
</evidence>
<keyword evidence="5" id="KW-0472">Membrane</keyword>
<accession>A0A2H5XG33</accession>
<name>A0A2H5XG33_9BACT</name>
<dbReference type="GO" id="GO:0009229">
    <property type="term" value="P:thiamine diphosphate biosynthetic process"/>
    <property type="evidence" value="ECO:0007669"/>
    <property type="project" value="InterPro"/>
</dbReference>
<organism evidence="6 7">
    <name type="scientific">Candidatus Fervidibacter japonicus</name>
    <dbReference type="NCBI Taxonomy" id="2035412"/>
    <lineage>
        <taxon>Bacteria</taxon>
        <taxon>Candidatus Fervidibacterota</taxon>
        <taxon>Candidatus Fervidibacter</taxon>
    </lineage>
</organism>
<dbReference type="EMBL" id="BEHT01000053">
    <property type="protein sequence ID" value="GBD00131.1"/>
    <property type="molecule type" value="Genomic_DNA"/>
</dbReference>
<evidence type="ECO:0000256" key="1">
    <source>
        <dbReference type="ARBA" id="ARBA00022679"/>
    </source>
</evidence>
<feature type="transmembrane region" description="Helical" evidence="5">
    <location>
        <begin position="334"/>
        <end position="354"/>
    </location>
</feature>
<sequence length="381" mass="41622">MRIVGTLRKDRRTKNLVRRLRKGDIALLAHEDLDPVAADALAQSGVAAVLNAAPTLSGKFPTTGALVLLERGVPVADLVDGDAFDRLREGKVTVVDLQRGIVQQDGTQLPLRPLTEEQVRQRLQEAEQRLTTALEGFVENTLHYLRREGKGLLAAPIPLPPLRTPIAGRHALIVVRGHRYRDDLMAIRHYIRDRRPVLIGVDGGADALLELGWRPDIIVGDMDSVSERALRCGAELIVHAYPDGRAPGLERVRQLGLTAHVFPVGGTSEDAALLLAYTAGAELLVAVGTHASLVEFLEKGRKGMASTFLVRLRVGHKLVDAKGVSALHGSGLRWWHIAALTGTGLLVGSLLVALSPNLQTYWRLFWLWLRVHLAGFVGMHH</sequence>
<dbReference type="InterPro" id="IPR036759">
    <property type="entry name" value="TPK_catalytic_sf"/>
</dbReference>
<dbReference type="Gene3D" id="3.40.50.10240">
    <property type="entry name" value="Thiamin pyrophosphokinase, catalytic domain"/>
    <property type="match status" value="1"/>
</dbReference>
<dbReference type="NCBIfam" id="NF040608">
    <property type="entry name" value="division_SteA"/>
    <property type="match status" value="1"/>
</dbReference>
<dbReference type="Proteomes" id="UP000236173">
    <property type="component" value="Unassembled WGS sequence"/>
</dbReference>
<reference evidence="7" key="1">
    <citation type="submission" date="2017-09" db="EMBL/GenBank/DDBJ databases">
        <title>Metaegenomics of thermophilic ammonia-oxidizing enrichment culture.</title>
        <authorList>
            <person name="Kato S."/>
            <person name="Suzuki K."/>
        </authorList>
    </citation>
    <scope>NUCLEOTIDE SEQUENCE [LARGE SCALE GENOMIC DNA]</scope>
</reference>
<dbReference type="GO" id="GO:0005524">
    <property type="term" value="F:ATP binding"/>
    <property type="evidence" value="ECO:0007669"/>
    <property type="project" value="UniProtKB-KW"/>
</dbReference>
<dbReference type="SUPFAM" id="SSF63999">
    <property type="entry name" value="Thiamin pyrophosphokinase, catalytic domain"/>
    <property type="match status" value="1"/>
</dbReference>
<proteinExistence type="predicted"/>
<dbReference type="AlphaFoldDB" id="A0A2H5XG33"/>
<keyword evidence="5" id="KW-0812">Transmembrane</keyword>
<dbReference type="GO" id="GO:0004788">
    <property type="term" value="F:thiamine diphosphokinase activity"/>
    <property type="evidence" value="ECO:0007669"/>
    <property type="project" value="InterPro"/>
</dbReference>
<keyword evidence="2" id="KW-0547">Nucleotide-binding</keyword>
<dbReference type="GO" id="GO:0016301">
    <property type="term" value="F:kinase activity"/>
    <property type="evidence" value="ECO:0007669"/>
    <property type="project" value="UniProtKB-KW"/>
</dbReference>